<dbReference type="EMBL" id="QEAQ01000165">
    <property type="protein sequence ID" value="TPX54224.1"/>
    <property type="molecule type" value="Genomic_DNA"/>
</dbReference>
<accession>A0A507DR67</accession>
<dbReference type="Proteomes" id="UP000318582">
    <property type="component" value="Unassembled WGS sequence"/>
</dbReference>
<proteinExistence type="predicted"/>
<keyword evidence="2" id="KW-1185">Reference proteome</keyword>
<reference evidence="1 2" key="1">
    <citation type="journal article" date="2019" name="Sci. Rep.">
        <title>Comparative genomics of chytrid fungi reveal insights into the obligate biotrophic and pathogenic lifestyle of Synchytrium endobioticum.</title>
        <authorList>
            <person name="van de Vossenberg B.T.L.H."/>
            <person name="Warris S."/>
            <person name="Nguyen H.D.T."/>
            <person name="van Gent-Pelzer M.P.E."/>
            <person name="Joly D.L."/>
            <person name="van de Geest H.C."/>
            <person name="Bonants P.J.M."/>
            <person name="Smith D.S."/>
            <person name="Levesque C.A."/>
            <person name="van der Lee T.A.J."/>
        </authorList>
    </citation>
    <scope>NUCLEOTIDE SEQUENCE [LARGE SCALE GENOMIC DNA]</scope>
    <source>
        <strain evidence="1 2">CBS 809.83</strain>
    </source>
</reference>
<organism evidence="1 2">
    <name type="scientific">Powellomyces hirtus</name>
    <dbReference type="NCBI Taxonomy" id="109895"/>
    <lineage>
        <taxon>Eukaryota</taxon>
        <taxon>Fungi</taxon>
        <taxon>Fungi incertae sedis</taxon>
        <taxon>Chytridiomycota</taxon>
        <taxon>Chytridiomycota incertae sedis</taxon>
        <taxon>Chytridiomycetes</taxon>
        <taxon>Spizellomycetales</taxon>
        <taxon>Powellomycetaceae</taxon>
        <taxon>Powellomyces</taxon>
    </lineage>
</organism>
<protein>
    <submittedName>
        <fullName evidence="1">Uncharacterized protein</fullName>
    </submittedName>
</protein>
<evidence type="ECO:0000313" key="1">
    <source>
        <dbReference type="EMBL" id="TPX54224.1"/>
    </source>
</evidence>
<dbReference type="AlphaFoldDB" id="A0A507DR67"/>
<sequence length="341" mass="37494">MSVRQLNYTGVVNQPNMMAFQAISASDDATYELNWGQLSEVDGCKMRVVIAHQSMGMFVRACPEQFPVNSYSNDSNVFAVYPTLPFAGTYIVNVQFTLYIPNINVTIQPAQSTMFFEVQMGEAPAPVNRGRDQRLLGQPAGANGSYVEPWVWQKQVATLPGADQDPATWQTNGTFRVMFNPGAGTIKTGLCRLFTVTYYVTNASSVDVPTNGFSPYYGRDGHVFLTSAGSLSGISAQSPAFRISDAVNAPKWQPYCSYNQKPPPFEPASPKLAFGLYFVNHGSFNVFIQTQINGYIVTSSHAIDIPNPQDDISGATLDRMGRLRSWLWATSLGITMIRSLI</sequence>
<gene>
    <name evidence="1" type="ORF">PhCBS80983_g06005</name>
</gene>
<comment type="caution">
    <text evidence="1">The sequence shown here is derived from an EMBL/GenBank/DDBJ whole genome shotgun (WGS) entry which is preliminary data.</text>
</comment>
<name>A0A507DR67_9FUNG</name>
<evidence type="ECO:0000313" key="2">
    <source>
        <dbReference type="Proteomes" id="UP000318582"/>
    </source>
</evidence>